<feature type="non-terminal residue" evidence="1">
    <location>
        <position position="48"/>
    </location>
</feature>
<protein>
    <submittedName>
        <fullName evidence="1">Uncharacterized protein</fullName>
    </submittedName>
</protein>
<gene>
    <name evidence="1" type="ORF">LCGC14_2586560</name>
</gene>
<accession>A0A0F9ADA6</accession>
<organism evidence="1">
    <name type="scientific">marine sediment metagenome</name>
    <dbReference type="NCBI Taxonomy" id="412755"/>
    <lineage>
        <taxon>unclassified sequences</taxon>
        <taxon>metagenomes</taxon>
        <taxon>ecological metagenomes</taxon>
    </lineage>
</organism>
<sequence length="48" mass="5272">MRRPPLRQREGLEARTGTANEETVNLELVSRFGGWLFAAGGTIALVMV</sequence>
<name>A0A0F9ADA6_9ZZZZ</name>
<dbReference type="AlphaFoldDB" id="A0A0F9ADA6"/>
<dbReference type="EMBL" id="LAZR01043314">
    <property type="protein sequence ID" value="KKL07385.1"/>
    <property type="molecule type" value="Genomic_DNA"/>
</dbReference>
<reference evidence="1" key="1">
    <citation type="journal article" date="2015" name="Nature">
        <title>Complex archaea that bridge the gap between prokaryotes and eukaryotes.</title>
        <authorList>
            <person name="Spang A."/>
            <person name="Saw J.H."/>
            <person name="Jorgensen S.L."/>
            <person name="Zaremba-Niedzwiedzka K."/>
            <person name="Martijn J."/>
            <person name="Lind A.E."/>
            <person name="van Eijk R."/>
            <person name="Schleper C."/>
            <person name="Guy L."/>
            <person name="Ettema T.J."/>
        </authorList>
    </citation>
    <scope>NUCLEOTIDE SEQUENCE</scope>
</reference>
<proteinExistence type="predicted"/>
<comment type="caution">
    <text evidence="1">The sequence shown here is derived from an EMBL/GenBank/DDBJ whole genome shotgun (WGS) entry which is preliminary data.</text>
</comment>
<evidence type="ECO:0000313" key="1">
    <source>
        <dbReference type="EMBL" id="KKL07385.1"/>
    </source>
</evidence>